<dbReference type="GO" id="GO:0000977">
    <property type="term" value="F:RNA polymerase II transcription regulatory region sequence-specific DNA binding"/>
    <property type="evidence" value="ECO:0007669"/>
    <property type="project" value="TreeGrafter"/>
</dbReference>
<comment type="similarity">
    <text evidence="2">Belongs to the NFX1 family.</text>
</comment>
<dbReference type="InterPro" id="IPR001374">
    <property type="entry name" value="R3H_dom"/>
</dbReference>
<dbReference type="PROSITE" id="PS51061">
    <property type="entry name" value="R3H"/>
    <property type="match status" value="1"/>
</dbReference>
<dbReference type="SMART" id="SM00438">
    <property type="entry name" value="ZnF_NFX"/>
    <property type="match status" value="2"/>
</dbReference>
<comment type="caution">
    <text evidence="12">The sequence shown here is derived from an EMBL/GenBank/DDBJ whole genome shotgun (WGS) entry which is preliminary data.</text>
</comment>
<dbReference type="PANTHER" id="PTHR12360:SF12">
    <property type="entry name" value="TRANSCRIPTIONAL REPRESSOR NF-X1"/>
    <property type="match status" value="1"/>
</dbReference>
<evidence type="ECO:0000256" key="2">
    <source>
        <dbReference type="ARBA" id="ARBA00007269"/>
    </source>
</evidence>
<evidence type="ECO:0000259" key="11">
    <source>
        <dbReference type="PROSITE" id="PS51061"/>
    </source>
</evidence>
<keyword evidence="4" id="KW-0677">Repeat</keyword>
<dbReference type="Pfam" id="PF01424">
    <property type="entry name" value="R3H"/>
    <property type="match status" value="1"/>
</dbReference>
<evidence type="ECO:0000256" key="10">
    <source>
        <dbReference type="SAM" id="MobiDB-lite"/>
    </source>
</evidence>
<evidence type="ECO:0000256" key="3">
    <source>
        <dbReference type="ARBA" id="ARBA00022723"/>
    </source>
</evidence>
<evidence type="ECO:0000256" key="4">
    <source>
        <dbReference type="ARBA" id="ARBA00022737"/>
    </source>
</evidence>
<reference evidence="12 13" key="1">
    <citation type="submission" date="2024-04" db="EMBL/GenBank/DDBJ databases">
        <authorList>
            <person name="Rising A."/>
            <person name="Reimegard J."/>
            <person name="Sonavane S."/>
            <person name="Akerstrom W."/>
            <person name="Nylinder S."/>
            <person name="Hedman E."/>
            <person name="Kallberg Y."/>
        </authorList>
    </citation>
    <scope>NUCLEOTIDE SEQUENCE [LARGE SCALE GENOMIC DNA]</scope>
</reference>
<dbReference type="AlphaFoldDB" id="A0AAV2AES6"/>
<evidence type="ECO:0000313" key="13">
    <source>
        <dbReference type="Proteomes" id="UP001497382"/>
    </source>
</evidence>
<organism evidence="12 13">
    <name type="scientific">Larinioides sclopetarius</name>
    <dbReference type="NCBI Taxonomy" id="280406"/>
    <lineage>
        <taxon>Eukaryota</taxon>
        <taxon>Metazoa</taxon>
        <taxon>Ecdysozoa</taxon>
        <taxon>Arthropoda</taxon>
        <taxon>Chelicerata</taxon>
        <taxon>Arachnida</taxon>
        <taxon>Araneae</taxon>
        <taxon>Araneomorphae</taxon>
        <taxon>Entelegynae</taxon>
        <taxon>Araneoidea</taxon>
        <taxon>Araneidae</taxon>
        <taxon>Larinioides</taxon>
    </lineage>
</organism>
<keyword evidence="9" id="KW-0539">Nucleus</keyword>
<dbReference type="PANTHER" id="PTHR12360">
    <property type="entry name" value="NUCLEAR TRANSCRIPTION FACTOR, X-BOX BINDING 1 NFX1"/>
    <property type="match status" value="1"/>
</dbReference>
<evidence type="ECO:0000256" key="6">
    <source>
        <dbReference type="ARBA" id="ARBA00022833"/>
    </source>
</evidence>
<dbReference type="Proteomes" id="UP001497382">
    <property type="component" value="Unassembled WGS sequence"/>
</dbReference>
<comment type="subcellular location">
    <subcellularLocation>
        <location evidence="1">Nucleus</location>
    </subcellularLocation>
</comment>
<dbReference type="GO" id="GO:0000981">
    <property type="term" value="F:DNA-binding transcription factor activity, RNA polymerase II-specific"/>
    <property type="evidence" value="ECO:0007669"/>
    <property type="project" value="TreeGrafter"/>
</dbReference>
<dbReference type="InterPro" id="IPR034078">
    <property type="entry name" value="NFX1_fam"/>
</dbReference>
<keyword evidence="3" id="KW-0479">Metal-binding</keyword>
<evidence type="ECO:0000256" key="7">
    <source>
        <dbReference type="ARBA" id="ARBA00023015"/>
    </source>
</evidence>
<dbReference type="InterPro" id="IPR036867">
    <property type="entry name" value="R3H_dom_sf"/>
</dbReference>
<sequence length="351" mass="38984">MCFLEGVSCGMLCLKDLPCGKHKCNLTCHAGPCLKEGAKCAQLCAIPRSACGHPCGNACHDGPCPDTPCKSQRALPLFTDARQLPRRIVLQISSFCYTSQAHFTGYNEDFAYFSTVIVSLACPCGRRSETTTCYDSTKSYRLMTVSVLATKMQEIKEGQSVNLNDVLGRKSKNNKLQCNEECAVLERNKRLAVALQIQNPELSPTPGPPSYSEFLKAEAKKNPAFVGDVYNKITELVQLAKDSKQKCRSHSFPPMNRDHRRVVHELAEFFGCETQSYDEEPKKSVVVTAYKNKCWLPFVSIMNVVQRDMGFRKGPAPVLTQRESKNGSSTAAAAASNTTQKKKIDYFDYNE</sequence>
<dbReference type="SMART" id="SM00393">
    <property type="entry name" value="R3H"/>
    <property type="match status" value="1"/>
</dbReference>
<gene>
    <name evidence="12" type="ORF">LARSCL_LOCUS11334</name>
</gene>
<protein>
    <recommendedName>
        <fullName evidence="11">R3H domain-containing protein</fullName>
    </recommendedName>
</protein>
<keyword evidence="7" id="KW-0805">Transcription regulation</keyword>
<dbReference type="SUPFAM" id="SSF82708">
    <property type="entry name" value="R3H domain"/>
    <property type="match status" value="1"/>
</dbReference>
<dbReference type="GO" id="GO:0005634">
    <property type="term" value="C:nucleus"/>
    <property type="evidence" value="ECO:0007669"/>
    <property type="project" value="UniProtKB-SubCell"/>
</dbReference>
<evidence type="ECO:0000256" key="1">
    <source>
        <dbReference type="ARBA" id="ARBA00004123"/>
    </source>
</evidence>
<evidence type="ECO:0000256" key="8">
    <source>
        <dbReference type="ARBA" id="ARBA00023163"/>
    </source>
</evidence>
<feature type="region of interest" description="Disordered" evidence="10">
    <location>
        <begin position="316"/>
        <end position="339"/>
    </location>
</feature>
<name>A0AAV2AES6_9ARAC</name>
<keyword evidence="8" id="KW-0804">Transcription</keyword>
<dbReference type="CDD" id="cd06008">
    <property type="entry name" value="NF-X1-zinc-finger"/>
    <property type="match status" value="1"/>
</dbReference>
<dbReference type="CDD" id="cd02643">
    <property type="entry name" value="R3H_NF-X1"/>
    <property type="match status" value="1"/>
</dbReference>
<evidence type="ECO:0000256" key="5">
    <source>
        <dbReference type="ARBA" id="ARBA00022771"/>
    </source>
</evidence>
<keyword evidence="13" id="KW-1185">Reference proteome</keyword>
<dbReference type="InterPro" id="IPR000967">
    <property type="entry name" value="Znf_NFX1"/>
</dbReference>
<dbReference type="EMBL" id="CAXIEN010000139">
    <property type="protein sequence ID" value="CAL1281043.1"/>
    <property type="molecule type" value="Genomic_DNA"/>
</dbReference>
<dbReference type="GO" id="GO:0000122">
    <property type="term" value="P:negative regulation of transcription by RNA polymerase II"/>
    <property type="evidence" value="ECO:0007669"/>
    <property type="project" value="TreeGrafter"/>
</dbReference>
<proteinExistence type="inferred from homology"/>
<feature type="compositionally biased region" description="Low complexity" evidence="10">
    <location>
        <begin position="328"/>
        <end position="339"/>
    </location>
</feature>
<dbReference type="GO" id="GO:0008270">
    <property type="term" value="F:zinc ion binding"/>
    <property type="evidence" value="ECO:0007669"/>
    <property type="project" value="UniProtKB-KW"/>
</dbReference>
<dbReference type="Pfam" id="PF01422">
    <property type="entry name" value="zf-NF-X1"/>
    <property type="match status" value="2"/>
</dbReference>
<keyword evidence="5" id="KW-0863">Zinc-finger</keyword>
<dbReference type="InterPro" id="IPR034076">
    <property type="entry name" value="R3H_NF-X1"/>
</dbReference>
<evidence type="ECO:0000256" key="9">
    <source>
        <dbReference type="ARBA" id="ARBA00023242"/>
    </source>
</evidence>
<keyword evidence="6" id="KW-0862">Zinc</keyword>
<accession>A0AAV2AES6</accession>
<feature type="domain" description="R3H" evidence="11">
    <location>
        <begin position="223"/>
        <end position="291"/>
    </location>
</feature>
<evidence type="ECO:0000313" key="12">
    <source>
        <dbReference type="EMBL" id="CAL1281043.1"/>
    </source>
</evidence>
<dbReference type="Gene3D" id="3.30.1370.50">
    <property type="entry name" value="R3H-like domain"/>
    <property type="match status" value="1"/>
</dbReference>